<gene>
    <name evidence="6" type="ORF">SAMN05428963_1093</name>
    <name evidence="7" type="ORF">SAMN05428963_110175</name>
</gene>
<evidence type="ECO:0000313" key="6">
    <source>
        <dbReference type="EMBL" id="SKA23375.1"/>
    </source>
</evidence>
<keyword evidence="2" id="KW-0808">Transferase</keyword>
<dbReference type="PANTHER" id="PTHR43095">
    <property type="entry name" value="SUGAR KINASE"/>
    <property type="match status" value="1"/>
</dbReference>
<keyword evidence="8" id="KW-1185">Reference proteome</keyword>
<keyword evidence="3 6" id="KW-0418">Kinase</keyword>
<name>A0A1T4S570_9HYPH</name>
<dbReference type="CDD" id="cd07773">
    <property type="entry name" value="ASKHA_NBD_FGGY_FK"/>
    <property type="match status" value="1"/>
</dbReference>
<evidence type="ECO:0000256" key="3">
    <source>
        <dbReference type="ARBA" id="ARBA00022777"/>
    </source>
</evidence>
<dbReference type="Proteomes" id="UP000190135">
    <property type="component" value="Unassembled WGS sequence"/>
</dbReference>
<dbReference type="InterPro" id="IPR018484">
    <property type="entry name" value="FGGY_N"/>
</dbReference>
<dbReference type="InterPro" id="IPR050406">
    <property type="entry name" value="FGGY_Carb_Kinase"/>
</dbReference>
<dbReference type="AlphaFoldDB" id="A0A1T4S570"/>
<comment type="similarity">
    <text evidence="1">Belongs to the FGGY kinase family.</text>
</comment>
<dbReference type="Pfam" id="PF00370">
    <property type="entry name" value="FGGY_N"/>
    <property type="match status" value="1"/>
</dbReference>
<evidence type="ECO:0000256" key="1">
    <source>
        <dbReference type="ARBA" id="ARBA00009156"/>
    </source>
</evidence>
<dbReference type="EMBL" id="FUXL01000010">
    <property type="protein sequence ID" value="SKA27301.1"/>
    <property type="molecule type" value="Genomic_DNA"/>
</dbReference>
<dbReference type="STRING" id="1365950.SAMN05428963_1093"/>
<dbReference type="OrthoDB" id="9805576at2"/>
<dbReference type="InterPro" id="IPR043129">
    <property type="entry name" value="ATPase_NBD"/>
</dbReference>
<dbReference type="SUPFAM" id="SSF53067">
    <property type="entry name" value="Actin-like ATPase domain"/>
    <property type="match status" value="2"/>
</dbReference>
<feature type="domain" description="Carbohydrate kinase FGGY C-terminal" evidence="5">
    <location>
        <begin position="349"/>
        <end position="423"/>
    </location>
</feature>
<dbReference type="Pfam" id="PF02782">
    <property type="entry name" value="FGGY_C"/>
    <property type="match status" value="1"/>
</dbReference>
<dbReference type="GO" id="GO:0005975">
    <property type="term" value="P:carbohydrate metabolic process"/>
    <property type="evidence" value="ECO:0007669"/>
    <property type="project" value="InterPro"/>
</dbReference>
<organism evidence="6 8">
    <name type="scientific">Consotaella salsifontis</name>
    <dbReference type="NCBI Taxonomy" id="1365950"/>
    <lineage>
        <taxon>Bacteria</taxon>
        <taxon>Pseudomonadati</taxon>
        <taxon>Pseudomonadota</taxon>
        <taxon>Alphaproteobacteria</taxon>
        <taxon>Hyphomicrobiales</taxon>
        <taxon>Aurantimonadaceae</taxon>
        <taxon>Consotaella</taxon>
    </lineage>
</organism>
<dbReference type="GO" id="GO:0016301">
    <property type="term" value="F:kinase activity"/>
    <property type="evidence" value="ECO:0007669"/>
    <property type="project" value="UniProtKB-KW"/>
</dbReference>
<dbReference type="EMBL" id="FUXL01000009">
    <property type="protein sequence ID" value="SKA23375.1"/>
    <property type="molecule type" value="Genomic_DNA"/>
</dbReference>
<accession>A0A1T4S570</accession>
<feature type="domain" description="Carbohydrate kinase FGGY N-terminal" evidence="4">
    <location>
        <begin position="6"/>
        <end position="238"/>
    </location>
</feature>
<dbReference type="RefSeq" id="WP_078708955.1">
    <property type="nucleotide sequence ID" value="NZ_FUXL01000009.1"/>
</dbReference>
<evidence type="ECO:0000259" key="5">
    <source>
        <dbReference type="Pfam" id="PF02782"/>
    </source>
</evidence>
<dbReference type="PANTHER" id="PTHR43095:SF5">
    <property type="entry name" value="XYLULOSE KINASE"/>
    <property type="match status" value="1"/>
</dbReference>
<dbReference type="InterPro" id="IPR018485">
    <property type="entry name" value="FGGY_C"/>
</dbReference>
<evidence type="ECO:0000313" key="8">
    <source>
        <dbReference type="Proteomes" id="UP000190135"/>
    </source>
</evidence>
<reference evidence="6 8" key="1">
    <citation type="submission" date="2017-02" db="EMBL/GenBank/DDBJ databases">
        <authorList>
            <person name="Peterson S.W."/>
        </authorList>
    </citation>
    <scope>NUCLEOTIDE SEQUENCE [LARGE SCALE GENOMIC DNA]</scope>
    <source>
        <strain evidence="6 8">USBA 369</strain>
    </source>
</reference>
<dbReference type="Gene3D" id="3.30.420.40">
    <property type="match status" value="2"/>
</dbReference>
<proteinExistence type="inferred from homology"/>
<evidence type="ECO:0000313" key="7">
    <source>
        <dbReference type="EMBL" id="SKA27301.1"/>
    </source>
</evidence>
<evidence type="ECO:0000256" key="2">
    <source>
        <dbReference type="ARBA" id="ARBA00022679"/>
    </source>
</evidence>
<protein>
    <submittedName>
        <fullName evidence="6">Xylulokinase</fullName>
    </submittedName>
</protein>
<sequence>MDGLFCGIDIGSTNVKVAIVDAGGATLAAEARPTPRIMAEGAVETDAAYLTSVLEDMIVRAWRRLSTPRRILAISAAGVGEDGLMVDGDIMPVGYSIPWFDRRAEAEAALLAEHHSLEGRTGIAIDPTRTAAKWLWSARHRPQEFARGRWWISLTDYPLAKWAHRPFFSESLAVRSGCYDISRRAFLPELLEASRAPSLADVALAGSRIGTVGGQCSLVLRGAVAPGAALIAGGHDHPVAAALIRAGAPDAIVDSLGTAELLHAETGTCVQHHPPLVRSTALLAPAGEACLYVFELASQLRAVPGPALRDLLDRGWPEHAFSGREQAAALIGGEARPEALTGALQSGEPGTVWQLLEAVTFAARRIVEEMKRAGIPAGAFYTTGGWSRSDAFVRLRANVLGQTIHRVNEPELVALGAAFLAARGSGHPIARTLDTALFPPDRAAAEIHEARYRDAKEPISRLLGLSHPPRS</sequence>
<evidence type="ECO:0000259" key="4">
    <source>
        <dbReference type="Pfam" id="PF00370"/>
    </source>
</evidence>